<dbReference type="Pfam" id="PF18385">
    <property type="entry name" value="Tiam_CC_Ex"/>
    <property type="match status" value="1"/>
</dbReference>
<dbReference type="InterPro" id="IPR036034">
    <property type="entry name" value="PDZ_sf"/>
</dbReference>
<dbReference type="EMBL" id="MNPL01013701">
    <property type="protein sequence ID" value="OQR71737.1"/>
    <property type="molecule type" value="Genomic_DNA"/>
</dbReference>
<dbReference type="STRING" id="418985.A0A1V9XDW9"/>
<dbReference type="InterPro" id="IPR011993">
    <property type="entry name" value="PH-like_dom_sf"/>
</dbReference>
<protein>
    <submittedName>
        <fullName evidence="5">Protein still life</fullName>
    </submittedName>
</protein>
<evidence type="ECO:0000313" key="5">
    <source>
        <dbReference type="EMBL" id="OQR71737.1"/>
    </source>
</evidence>
<dbReference type="GO" id="GO:0005085">
    <property type="term" value="F:guanyl-nucleotide exchange factor activity"/>
    <property type="evidence" value="ECO:0007669"/>
    <property type="project" value="InterPro"/>
</dbReference>
<dbReference type="PANTHER" id="PTHR46001">
    <property type="entry name" value="TIAM (MAMMALIAN TUMOR INVASION AND METASTASIS FACTOR) HOMOLOG"/>
    <property type="match status" value="1"/>
</dbReference>
<dbReference type="GO" id="GO:0007264">
    <property type="term" value="P:small GTPase-mediated signal transduction"/>
    <property type="evidence" value="ECO:0007669"/>
    <property type="project" value="InterPro"/>
</dbReference>
<dbReference type="InterPro" id="IPR043537">
    <property type="entry name" value="Tiam1/Tiam2/Sif"/>
</dbReference>
<organism evidence="5 6">
    <name type="scientific">Tropilaelaps mercedesae</name>
    <dbReference type="NCBI Taxonomy" id="418985"/>
    <lineage>
        <taxon>Eukaryota</taxon>
        <taxon>Metazoa</taxon>
        <taxon>Ecdysozoa</taxon>
        <taxon>Arthropoda</taxon>
        <taxon>Chelicerata</taxon>
        <taxon>Arachnida</taxon>
        <taxon>Acari</taxon>
        <taxon>Parasitiformes</taxon>
        <taxon>Mesostigmata</taxon>
        <taxon>Gamasina</taxon>
        <taxon>Dermanyssoidea</taxon>
        <taxon>Laelapidae</taxon>
        <taxon>Tropilaelaps</taxon>
    </lineage>
</organism>
<dbReference type="SUPFAM" id="SSF50156">
    <property type="entry name" value="PDZ domain-like"/>
    <property type="match status" value="1"/>
</dbReference>
<dbReference type="Pfam" id="PF00621">
    <property type="entry name" value="RhoGEF"/>
    <property type="match status" value="1"/>
</dbReference>
<dbReference type="InterPro" id="IPR001331">
    <property type="entry name" value="GDS_CDC24_CS"/>
</dbReference>
<dbReference type="PROSITE" id="PS50010">
    <property type="entry name" value="DH_2"/>
    <property type="match status" value="1"/>
</dbReference>
<dbReference type="SMART" id="SM00325">
    <property type="entry name" value="RhoGEF"/>
    <property type="match status" value="1"/>
</dbReference>
<feature type="compositionally biased region" description="Polar residues" evidence="2">
    <location>
        <begin position="117"/>
        <end position="140"/>
    </location>
</feature>
<dbReference type="Pfam" id="PF23014">
    <property type="entry name" value="PH_Tiam1"/>
    <property type="match status" value="1"/>
</dbReference>
<dbReference type="SMART" id="SM00228">
    <property type="entry name" value="PDZ"/>
    <property type="match status" value="1"/>
</dbReference>
<dbReference type="InterPro" id="IPR000219">
    <property type="entry name" value="DH_dom"/>
</dbReference>
<feature type="region of interest" description="Disordered" evidence="2">
    <location>
        <begin position="109"/>
        <end position="145"/>
    </location>
</feature>
<dbReference type="CDD" id="cd00160">
    <property type="entry name" value="RhoGEF"/>
    <property type="match status" value="1"/>
</dbReference>
<dbReference type="InterPro" id="IPR040655">
    <property type="entry name" value="TIAM1_CC-Ex"/>
</dbReference>
<dbReference type="InParanoid" id="A0A1V9XDW9"/>
<feature type="domain" description="DH" evidence="3">
    <location>
        <begin position="525"/>
        <end position="773"/>
    </location>
</feature>
<dbReference type="Gene3D" id="1.20.900.10">
    <property type="entry name" value="Dbl homology (DH) domain"/>
    <property type="match status" value="2"/>
</dbReference>
<dbReference type="SUPFAM" id="SSF50729">
    <property type="entry name" value="PH domain-like"/>
    <property type="match status" value="1"/>
</dbReference>
<dbReference type="InterPro" id="IPR055230">
    <property type="entry name" value="PH_Tiam1/2"/>
</dbReference>
<evidence type="ECO:0000313" key="6">
    <source>
        <dbReference type="Proteomes" id="UP000192247"/>
    </source>
</evidence>
<dbReference type="InterPro" id="IPR035899">
    <property type="entry name" value="DBL_dom_sf"/>
</dbReference>
<proteinExistence type="predicted"/>
<feature type="compositionally biased region" description="Polar residues" evidence="2">
    <location>
        <begin position="407"/>
        <end position="421"/>
    </location>
</feature>
<feature type="domain" description="PDZ" evidence="4">
    <location>
        <begin position="225"/>
        <end position="301"/>
    </location>
</feature>
<feature type="region of interest" description="Disordered" evidence="2">
    <location>
        <begin position="406"/>
        <end position="425"/>
    </location>
</feature>
<keyword evidence="1" id="KW-0677">Repeat</keyword>
<dbReference type="Gene3D" id="6.10.140.680">
    <property type="match status" value="1"/>
</dbReference>
<dbReference type="InterPro" id="IPR001478">
    <property type="entry name" value="PDZ"/>
</dbReference>
<name>A0A1V9XDW9_9ACAR</name>
<evidence type="ECO:0000259" key="3">
    <source>
        <dbReference type="PROSITE" id="PS50010"/>
    </source>
</evidence>
<gene>
    <name evidence="5" type="ORF">BIW11_01443</name>
</gene>
<reference evidence="5 6" key="1">
    <citation type="journal article" date="2017" name="Gigascience">
        <title>Draft genome of the honey bee ectoparasitic mite, Tropilaelaps mercedesae, is shaped by the parasitic life history.</title>
        <authorList>
            <person name="Dong X."/>
            <person name="Armstrong S.D."/>
            <person name="Xia D."/>
            <person name="Makepeace B.L."/>
            <person name="Darby A.C."/>
            <person name="Kadowaki T."/>
        </authorList>
    </citation>
    <scope>NUCLEOTIDE SEQUENCE [LARGE SCALE GENOMIC DNA]</scope>
    <source>
        <strain evidence="5">Wuxi-XJTLU</strain>
    </source>
</reference>
<dbReference type="Proteomes" id="UP000192247">
    <property type="component" value="Unassembled WGS sequence"/>
</dbReference>
<keyword evidence="6" id="KW-1185">Reference proteome</keyword>
<sequence length="923" mass="102735">DAKLKHMAELQLTVVADADSRQTLTEQIGQWEANLERLHCEQFRLRCYMASLQVQELPNPKNLLTHVSKATKSTLNQLGVFTVSSFHAYICARSPSILSNLLAGRSASKRRSASSRQNTLSRSASSRYLNTQSSTHSSDIPSLGERTVEITMPEGQGVLLAIRDGMTVEELLVAACTKGQLSANDYFLRFQASLDSPEYYVAPRTELLDNLLFEALEVCPKVLYQVELSRASLDQLFGFSVEAELSENSDHQDELCVYVSRVEEGSLAHSQGLIKADEIMVINGAIVADLDMMYIESVLQEELSLCMMVRSSRMEAPDIATGSCSIRSADDYIESLRNRIIRFASGCAKALWDTETMSTVDEDRSSDVSEDSWQTSTLSFQVCPPPPCDDVLSEEMIGKLIVPSPIWGSQETRSPDTSGRPTPSPVQVCEPPGATGLSNEQMESLLKVIEDSCKKTAEQVTEYCRGGDRRRSSLGGSQIDLQSVQAAPGSALGQMGSLGQYPASASFAGPTPQTTITKQMSDAEKLRKVILELVDTERTYVKQMGELVEWYVAVGNKSKPPNSEVSKVSNATTVSINTLKLRHLNSLLENYLEPAKREQFFANSEINALFGNIQDIVQFQQQFLQSLEDAIQTEPGFMQLEHPNYFKNILFALGNSFMFYTDQFKLYSSFCASHSKAQKVLHPTEGGAVSSAAACLTSEVTCAAGSSSSVQNRKGTNSFSLESYLIKPIQRILKYPLLLQQLKHLTDPVTEEHQHLTEALKGMERVAEHINEMQRIHEEYGAIFEHLYRQHTRTTKQAVDLSPGELLYYGGVEWLNIAEFLGKIKKGLELHAMCFVFRTAVVFLCKERIRQKKKLMASGGASKGSSGANEVEIIRYQVLIPVTEVQVRASNQRDAESRFLWDLIHLKSQIQKRSEKLYQLSNR</sequence>
<dbReference type="PROSITE" id="PS00741">
    <property type="entry name" value="DH_1"/>
    <property type="match status" value="1"/>
</dbReference>
<comment type="caution">
    <text evidence="5">The sequence shown here is derived from an EMBL/GenBank/DDBJ whole genome shotgun (WGS) entry which is preliminary data.</text>
</comment>
<evidence type="ECO:0000256" key="1">
    <source>
        <dbReference type="ARBA" id="ARBA00022737"/>
    </source>
</evidence>
<dbReference type="PANTHER" id="PTHR46001:SF3">
    <property type="entry name" value="PROTEIN STILL LIFE, ISOFORM SIF TYPE 1"/>
    <property type="match status" value="1"/>
</dbReference>
<dbReference type="AlphaFoldDB" id="A0A1V9XDW9"/>
<dbReference type="SUPFAM" id="SSF48065">
    <property type="entry name" value="DBL homology domain (DH-domain)"/>
    <property type="match status" value="1"/>
</dbReference>
<dbReference type="Gene3D" id="2.30.42.10">
    <property type="match status" value="1"/>
</dbReference>
<dbReference type="PROSITE" id="PS50106">
    <property type="entry name" value="PDZ"/>
    <property type="match status" value="1"/>
</dbReference>
<feature type="non-terminal residue" evidence="5">
    <location>
        <position position="1"/>
    </location>
</feature>
<dbReference type="OrthoDB" id="8059989at2759"/>
<evidence type="ECO:0000256" key="2">
    <source>
        <dbReference type="SAM" id="MobiDB-lite"/>
    </source>
</evidence>
<accession>A0A1V9XDW9</accession>
<dbReference type="Gene3D" id="2.30.29.30">
    <property type="entry name" value="Pleckstrin-homology domain (PH domain)/Phosphotyrosine-binding domain (PTB)"/>
    <property type="match status" value="1"/>
</dbReference>
<evidence type="ECO:0000259" key="4">
    <source>
        <dbReference type="PROSITE" id="PS50106"/>
    </source>
</evidence>